<dbReference type="GO" id="GO:0005737">
    <property type="term" value="C:cytoplasm"/>
    <property type="evidence" value="ECO:0007669"/>
    <property type="project" value="TreeGrafter"/>
</dbReference>
<keyword evidence="3" id="KW-0520">NAD</keyword>
<dbReference type="Gene3D" id="3.40.50.720">
    <property type="entry name" value="NAD(P)-binding Rossmann-like Domain"/>
    <property type="match status" value="1"/>
</dbReference>
<dbReference type="GO" id="GO:0042732">
    <property type="term" value="P:D-xylose metabolic process"/>
    <property type="evidence" value="ECO:0007669"/>
    <property type="project" value="InterPro"/>
</dbReference>
<evidence type="ECO:0000256" key="2">
    <source>
        <dbReference type="ARBA" id="ARBA00022793"/>
    </source>
</evidence>
<reference evidence="6 7" key="1">
    <citation type="submission" date="2016-07" db="EMBL/GenBank/DDBJ databases">
        <title>Genome analysis of Burkholderia fungorum ES3-20.</title>
        <authorList>
            <person name="Xu D."/>
            <person name="Yao R."/>
            <person name="Zheng S."/>
        </authorList>
    </citation>
    <scope>NUCLEOTIDE SEQUENCE [LARGE SCALE GENOMIC DNA]</scope>
    <source>
        <strain evidence="6 7">ES3-20</strain>
    </source>
</reference>
<evidence type="ECO:0000313" key="6">
    <source>
        <dbReference type="EMBL" id="RKF43678.1"/>
    </source>
</evidence>
<evidence type="ECO:0000256" key="1">
    <source>
        <dbReference type="ARBA" id="ARBA00001911"/>
    </source>
</evidence>
<comment type="cofactor">
    <cofactor evidence="1">
        <name>NAD(+)</name>
        <dbReference type="ChEBI" id="CHEBI:57540"/>
    </cofactor>
</comment>
<feature type="domain" description="NAD-dependent epimerase/dehydratase" evidence="5">
    <location>
        <begin position="18"/>
        <end position="215"/>
    </location>
</feature>
<dbReference type="InterPro" id="IPR044516">
    <property type="entry name" value="UXS-like"/>
</dbReference>
<dbReference type="InterPro" id="IPR001509">
    <property type="entry name" value="Epimerase_deHydtase"/>
</dbReference>
<dbReference type="PANTHER" id="PTHR43078">
    <property type="entry name" value="UDP-GLUCURONIC ACID DECARBOXYLASE-RELATED"/>
    <property type="match status" value="1"/>
</dbReference>
<dbReference type="GO" id="GO:0070403">
    <property type="term" value="F:NAD+ binding"/>
    <property type="evidence" value="ECO:0007669"/>
    <property type="project" value="InterPro"/>
</dbReference>
<evidence type="ECO:0000259" key="5">
    <source>
        <dbReference type="Pfam" id="PF01370"/>
    </source>
</evidence>
<protein>
    <recommendedName>
        <fullName evidence="5">NAD-dependent epimerase/dehydratase domain-containing protein</fullName>
    </recommendedName>
</protein>
<sequence length="288" mass="30810">MLAISRDPQNFRSKHPWIDDVDWLQWITGDIQDFAFPEQAIDYVIHAATETSAAAGRMPALLLNSIVRGTERVLACAKAGGAKRVLLVSSGGAYGGQSTDTPQLLESSRNGPSTMDVASAYGEGKRVMELLGAIHAHENACEVVVARCFAFVGAGLPLDGHFAIGNFIRDALTQDRILIRGDGKGVRSYLYAADLAVWLMHLLLNGQNRGIYNVGSDKEVTIAELARQVISTLAPAKTVIVEGASNGPGAGNRYIPSIDLARSQLGLDVWTALPLAILNTALWSSKKS</sequence>
<dbReference type="AlphaFoldDB" id="A0A3R7ERT8"/>
<keyword evidence="4" id="KW-0456">Lyase</keyword>
<dbReference type="Pfam" id="PF01370">
    <property type="entry name" value="Epimerase"/>
    <property type="match status" value="1"/>
</dbReference>
<dbReference type="PANTHER" id="PTHR43078:SF6">
    <property type="entry name" value="UDP-GLUCURONIC ACID DECARBOXYLASE 1"/>
    <property type="match status" value="1"/>
</dbReference>
<dbReference type="Proteomes" id="UP000283709">
    <property type="component" value="Unassembled WGS sequence"/>
</dbReference>
<dbReference type="EMBL" id="MCAS01000023">
    <property type="protein sequence ID" value="RKF43678.1"/>
    <property type="molecule type" value="Genomic_DNA"/>
</dbReference>
<dbReference type="GO" id="GO:0048040">
    <property type="term" value="F:UDP-glucuronate decarboxylase activity"/>
    <property type="evidence" value="ECO:0007669"/>
    <property type="project" value="TreeGrafter"/>
</dbReference>
<evidence type="ECO:0000313" key="7">
    <source>
        <dbReference type="Proteomes" id="UP000283709"/>
    </source>
</evidence>
<organism evidence="6 7">
    <name type="scientific">Paraburkholderia fungorum</name>
    <dbReference type="NCBI Taxonomy" id="134537"/>
    <lineage>
        <taxon>Bacteria</taxon>
        <taxon>Pseudomonadati</taxon>
        <taxon>Pseudomonadota</taxon>
        <taxon>Betaproteobacteria</taxon>
        <taxon>Burkholderiales</taxon>
        <taxon>Burkholderiaceae</taxon>
        <taxon>Paraburkholderia</taxon>
    </lineage>
</organism>
<evidence type="ECO:0000256" key="3">
    <source>
        <dbReference type="ARBA" id="ARBA00023027"/>
    </source>
</evidence>
<evidence type="ECO:0000256" key="4">
    <source>
        <dbReference type="ARBA" id="ARBA00023239"/>
    </source>
</evidence>
<keyword evidence="2" id="KW-0210">Decarboxylase</keyword>
<dbReference type="SUPFAM" id="SSF51735">
    <property type="entry name" value="NAD(P)-binding Rossmann-fold domains"/>
    <property type="match status" value="1"/>
</dbReference>
<proteinExistence type="predicted"/>
<gene>
    <name evidence="6" type="ORF">BCY88_06085</name>
</gene>
<dbReference type="InterPro" id="IPR036291">
    <property type="entry name" value="NAD(P)-bd_dom_sf"/>
</dbReference>
<accession>A0A3R7ERT8</accession>
<name>A0A3R7ERT8_9BURK</name>
<comment type="caution">
    <text evidence="6">The sequence shown here is derived from an EMBL/GenBank/DDBJ whole genome shotgun (WGS) entry which is preliminary data.</text>
</comment>